<gene>
    <name evidence="1" type="ORF">WJ68_05510</name>
</gene>
<dbReference type="AlphaFoldDB" id="A0ABD4E6Q7"/>
<sequence>MALSDQERMILAILGTEGGYTTGQVAERVAFQVSSNRRTQSAAVRGMLLQLEAQGLVARMDDAKPVCWIKVGRGRK</sequence>
<comment type="caution">
    <text evidence="1">The sequence shown here is derived from an EMBL/GenBank/DDBJ whole genome shotgun (WGS) entry which is preliminary data.</text>
</comment>
<dbReference type="InterPro" id="IPR036388">
    <property type="entry name" value="WH-like_DNA-bd_sf"/>
</dbReference>
<name>A0ABD4E6Q7_9BURK</name>
<protein>
    <recommendedName>
        <fullName evidence="3">MarR family transcriptional regulator</fullName>
    </recommendedName>
</protein>
<evidence type="ECO:0000313" key="1">
    <source>
        <dbReference type="EMBL" id="KVN88959.1"/>
    </source>
</evidence>
<dbReference type="InterPro" id="IPR036390">
    <property type="entry name" value="WH_DNA-bd_sf"/>
</dbReference>
<dbReference type="SUPFAM" id="SSF46785">
    <property type="entry name" value="Winged helix' DNA-binding domain"/>
    <property type="match status" value="1"/>
</dbReference>
<dbReference type="Gene3D" id="1.10.10.10">
    <property type="entry name" value="Winged helix-like DNA-binding domain superfamily/Winged helix DNA-binding domain"/>
    <property type="match status" value="1"/>
</dbReference>
<proteinExistence type="predicted"/>
<organism evidence="1 2">
    <name type="scientific">Burkholderia ubonensis</name>
    <dbReference type="NCBI Taxonomy" id="101571"/>
    <lineage>
        <taxon>Bacteria</taxon>
        <taxon>Pseudomonadati</taxon>
        <taxon>Pseudomonadota</taxon>
        <taxon>Betaproteobacteria</taxon>
        <taxon>Burkholderiales</taxon>
        <taxon>Burkholderiaceae</taxon>
        <taxon>Burkholderia</taxon>
        <taxon>Burkholderia cepacia complex</taxon>
    </lineage>
</organism>
<evidence type="ECO:0008006" key="3">
    <source>
        <dbReference type="Google" id="ProtNLM"/>
    </source>
</evidence>
<dbReference type="Proteomes" id="UP000057910">
    <property type="component" value="Unassembled WGS sequence"/>
</dbReference>
<evidence type="ECO:0000313" key="2">
    <source>
        <dbReference type="Proteomes" id="UP000057910"/>
    </source>
</evidence>
<reference evidence="1 2" key="1">
    <citation type="submission" date="2015-11" db="EMBL/GenBank/DDBJ databases">
        <title>Expanding the genomic diversity of Burkholderia species for the development of highly accurate diagnostics.</title>
        <authorList>
            <person name="Sahl J."/>
            <person name="Keim P."/>
            <person name="Wagner D."/>
        </authorList>
    </citation>
    <scope>NUCLEOTIDE SEQUENCE [LARGE SCALE GENOMIC DNA]</scope>
    <source>
        <strain evidence="1 2">MSMB1585WGS</strain>
    </source>
</reference>
<accession>A0ABD4E6Q7</accession>
<dbReference type="EMBL" id="LPAD01000034">
    <property type="protein sequence ID" value="KVN88959.1"/>
    <property type="molecule type" value="Genomic_DNA"/>
</dbReference>
<dbReference type="RefSeq" id="WP_060007880.1">
    <property type="nucleotide sequence ID" value="NZ_LOVE01000026.1"/>
</dbReference>